<accession>A0A9X0A6E1</accession>
<feature type="region of interest" description="Disordered" evidence="1">
    <location>
        <begin position="31"/>
        <end position="92"/>
    </location>
</feature>
<evidence type="ECO:0000313" key="3">
    <source>
        <dbReference type="Proteomes" id="UP001163046"/>
    </source>
</evidence>
<dbReference type="EMBL" id="MU825397">
    <property type="protein sequence ID" value="KAJ7394045.1"/>
    <property type="molecule type" value="Genomic_DNA"/>
</dbReference>
<sequence>MRWKPLNQGENTRKSLKIRLRDLQRNMKELQDAKETRETAASNEEEVENIDLSKQENEPPSQSQKEEGVDKNNKELENLNTSETTVNVDTTDTLNTVELDSTISVAQNKNDNGTEAQSDSNKLEISSVVETQAIGESKKLAVKEEEPVASHQKKKIPEGFHRTKESDTTEHSKLRSSEEGNVVGNVGNLSPQVASDETPVINEGVRTSQMYPELDTTAGESVSSIRQYRMTLEAFSEDHLKTLYFNPLLEQMEGFVEHFIRRRNALAMAIKEYEIVLAECEKKKEQLWITKDFSTTAQGKCLDQVNVTHNHTYQQVELKTLVLLRRLRICWKNYTRLIHEVL</sequence>
<evidence type="ECO:0000313" key="2">
    <source>
        <dbReference type="EMBL" id="KAJ7394045.1"/>
    </source>
</evidence>
<feature type="region of interest" description="Disordered" evidence="1">
    <location>
        <begin position="140"/>
        <end position="218"/>
    </location>
</feature>
<evidence type="ECO:0000256" key="1">
    <source>
        <dbReference type="SAM" id="MobiDB-lite"/>
    </source>
</evidence>
<proteinExistence type="predicted"/>
<organism evidence="2 3">
    <name type="scientific">Desmophyllum pertusum</name>
    <dbReference type="NCBI Taxonomy" id="174260"/>
    <lineage>
        <taxon>Eukaryota</taxon>
        <taxon>Metazoa</taxon>
        <taxon>Cnidaria</taxon>
        <taxon>Anthozoa</taxon>
        <taxon>Hexacorallia</taxon>
        <taxon>Scleractinia</taxon>
        <taxon>Caryophylliina</taxon>
        <taxon>Caryophylliidae</taxon>
        <taxon>Desmophyllum</taxon>
    </lineage>
</organism>
<gene>
    <name evidence="2" type="ORF">OS493_003718</name>
</gene>
<keyword evidence="3" id="KW-1185">Reference proteome</keyword>
<feature type="compositionally biased region" description="Basic and acidic residues" evidence="1">
    <location>
        <begin position="155"/>
        <end position="178"/>
    </location>
</feature>
<dbReference type="Proteomes" id="UP001163046">
    <property type="component" value="Unassembled WGS sequence"/>
</dbReference>
<feature type="compositionally biased region" description="Basic and acidic residues" evidence="1">
    <location>
        <begin position="64"/>
        <end position="77"/>
    </location>
</feature>
<name>A0A9X0A6E1_9CNID</name>
<dbReference type="AlphaFoldDB" id="A0A9X0A6E1"/>
<protein>
    <submittedName>
        <fullName evidence="2">Uncharacterized protein</fullName>
    </submittedName>
</protein>
<reference evidence="2" key="1">
    <citation type="submission" date="2023-01" db="EMBL/GenBank/DDBJ databases">
        <title>Genome assembly of the deep-sea coral Lophelia pertusa.</title>
        <authorList>
            <person name="Herrera S."/>
            <person name="Cordes E."/>
        </authorList>
    </citation>
    <scope>NUCLEOTIDE SEQUENCE</scope>
    <source>
        <strain evidence="2">USNM1676648</strain>
        <tissue evidence="2">Polyp</tissue>
    </source>
</reference>
<comment type="caution">
    <text evidence="2">The sequence shown here is derived from an EMBL/GenBank/DDBJ whole genome shotgun (WGS) entry which is preliminary data.</text>
</comment>
<feature type="compositionally biased region" description="Low complexity" evidence="1">
    <location>
        <begin position="80"/>
        <end position="92"/>
    </location>
</feature>